<protein>
    <submittedName>
        <fullName evidence="1">Uncharacterized protein</fullName>
    </submittedName>
</protein>
<sequence>MDFTNVDGKSSCCHSCFPPREQFVYHPLNEQITCSHRLTESACNVCILCVCCPLSLAWSCIKVPCKIGKRLVWRAKRGACCGWGEKKKIVSYSSFSDLDYEYVQSSQGYKGSSKTNLVLNFSSGTEW</sequence>
<proteinExistence type="predicted"/>
<comment type="caution">
    <text evidence="1">The sequence shown here is derived from an EMBL/GenBank/DDBJ whole genome shotgun (WGS) entry which is preliminary data.</text>
</comment>
<organism evidence="1 2">
    <name type="scientific">Lithospermum erythrorhizon</name>
    <name type="common">Purple gromwell</name>
    <name type="synonym">Lithospermum officinale var. erythrorhizon</name>
    <dbReference type="NCBI Taxonomy" id="34254"/>
    <lineage>
        <taxon>Eukaryota</taxon>
        <taxon>Viridiplantae</taxon>
        <taxon>Streptophyta</taxon>
        <taxon>Embryophyta</taxon>
        <taxon>Tracheophyta</taxon>
        <taxon>Spermatophyta</taxon>
        <taxon>Magnoliopsida</taxon>
        <taxon>eudicotyledons</taxon>
        <taxon>Gunneridae</taxon>
        <taxon>Pentapetalae</taxon>
        <taxon>asterids</taxon>
        <taxon>lamiids</taxon>
        <taxon>Boraginales</taxon>
        <taxon>Boraginaceae</taxon>
        <taxon>Boraginoideae</taxon>
        <taxon>Lithospermeae</taxon>
        <taxon>Lithospermum</taxon>
    </lineage>
</organism>
<name>A0AAV3QMH7_LITER</name>
<dbReference type="Proteomes" id="UP001454036">
    <property type="component" value="Unassembled WGS sequence"/>
</dbReference>
<evidence type="ECO:0000313" key="2">
    <source>
        <dbReference type="Proteomes" id="UP001454036"/>
    </source>
</evidence>
<gene>
    <name evidence="1" type="ORF">LIER_20316</name>
</gene>
<dbReference type="EMBL" id="BAABME010005148">
    <property type="protein sequence ID" value="GAA0164760.1"/>
    <property type="molecule type" value="Genomic_DNA"/>
</dbReference>
<keyword evidence="2" id="KW-1185">Reference proteome</keyword>
<dbReference type="AlphaFoldDB" id="A0AAV3QMH7"/>
<evidence type="ECO:0000313" key="1">
    <source>
        <dbReference type="EMBL" id="GAA0164760.1"/>
    </source>
</evidence>
<accession>A0AAV3QMH7</accession>
<reference evidence="1 2" key="1">
    <citation type="submission" date="2024-01" db="EMBL/GenBank/DDBJ databases">
        <title>The complete chloroplast genome sequence of Lithospermum erythrorhizon: insights into the phylogenetic relationship among Boraginaceae species and the maternal lineages of purple gromwells.</title>
        <authorList>
            <person name="Okada T."/>
            <person name="Watanabe K."/>
        </authorList>
    </citation>
    <scope>NUCLEOTIDE SEQUENCE [LARGE SCALE GENOMIC DNA]</scope>
</reference>